<dbReference type="AlphaFoldDB" id="A0A0B7APK0"/>
<gene>
    <name evidence="1" type="primary">ORF128256</name>
</gene>
<reference evidence="1" key="1">
    <citation type="submission" date="2014-12" db="EMBL/GenBank/DDBJ databases">
        <title>Insight into the proteome of Arion vulgaris.</title>
        <authorList>
            <person name="Aradska J."/>
            <person name="Bulat T."/>
            <person name="Smidak R."/>
            <person name="Sarate P."/>
            <person name="Gangsoo J."/>
            <person name="Sialana F."/>
            <person name="Bilban M."/>
            <person name="Lubec G."/>
        </authorList>
    </citation>
    <scope>NUCLEOTIDE SEQUENCE</scope>
    <source>
        <tissue evidence="1">Skin</tissue>
    </source>
</reference>
<feature type="non-terminal residue" evidence="1">
    <location>
        <position position="1"/>
    </location>
</feature>
<dbReference type="EMBL" id="HACG01034980">
    <property type="protein sequence ID" value="CEK81845.1"/>
    <property type="molecule type" value="Transcribed_RNA"/>
</dbReference>
<accession>A0A0B7APK0</accession>
<proteinExistence type="predicted"/>
<evidence type="ECO:0000313" key="1">
    <source>
        <dbReference type="EMBL" id="CEK81845.1"/>
    </source>
</evidence>
<organism evidence="1">
    <name type="scientific">Arion vulgaris</name>
    <dbReference type="NCBI Taxonomy" id="1028688"/>
    <lineage>
        <taxon>Eukaryota</taxon>
        <taxon>Metazoa</taxon>
        <taxon>Spiralia</taxon>
        <taxon>Lophotrochozoa</taxon>
        <taxon>Mollusca</taxon>
        <taxon>Gastropoda</taxon>
        <taxon>Heterobranchia</taxon>
        <taxon>Euthyneura</taxon>
        <taxon>Panpulmonata</taxon>
        <taxon>Eupulmonata</taxon>
        <taxon>Stylommatophora</taxon>
        <taxon>Helicina</taxon>
        <taxon>Arionoidea</taxon>
        <taxon>Arionidae</taxon>
        <taxon>Arion</taxon>
    </lineage>
</organism>
<sequence length="101" mass="11530">GAFEEDHQANQHERDLSVTPISYNQIKNHKMKEQWVPFHSSISQQFHQYICDSPQLNHCADLLIFLLLISFSTRPKIFRAASGILVPGPNIAAQPVLYKKS</sequence>
<name>A0A0B7APK0_9EUPU</name>
<protein>
    <submittedName>
        <fullName evidence="1">Uncharacterized protein</fullName>
    </submittedName>
</protein>